<dbReference type="EMBL" id="MK509232">
    <property type="protein sequence ID" value="QCO92343.1"/>
    <property type="molecule type" value="Genomic_DNA"/>
</dbReference>
<name>A0A4V1E8B7_PSEAI</name>
<dbReference type="EMBL" id="MK509328">
    <property type="protein sequence ID" value="QCO92665.1"/>
    <property type="molecule type" value="Genomic_DNA"/>
</dbReference>
<sequence length="132" mass="15210">MKIRRSIEKRMKDLEGSGRGCFYEREEEGQILFSTHLEEGRLDIYINGFAFGVEGRMRKLLFSEVVRIVSHLSIEMFSSAGDQGDLDFYVPLDVECESLNVTLSVPFLAYSNIMNILLGLREDWIKRDYSDG</sequence>
<dbReference type="RefSeq" id="WP_123789288.1">
    <property type="nucleotide sequence ID" value="NZ_CAADKB010000867.1"/>
</dbReference>
<gene>
    <name evidence="4" type="primary">cdiI2</name>
    <name evidence="6" type="synonym">cdiIo3</name>
</gene>
<accession>A0A4V1E8B7</accession>
<dbReference type="EMBL" id="MK509326">
    <property type="protein sequence ID" value="QCO92657.1"/>
    <property type="molecule type" value="Genomic_DNA"/>
</dbReference>
<dbReference type="EMBL" id="MK509226">
    <property type="protein sequence ID" value="QCO92322.1"/>
    <property type="molecule type" value="Genomic_DNA"/>
</dbReference>
<evidence type="ECO:0000313" key="3">
    <source>
        <dbReference type="EMBL" id="QCO92343.1"/>
    </source>
</evidence>
<dbReference type="EMBL" id="MK509347">
    <property type="protein sequence ID" value="QCO92731.1"/>
    <property type="molecule type" value="Genomic_DNA"/>
</dbReference>
<dbReference type="EMBL" id="MK509269">
    <property type="protein sequence ID" value="QCO92462.1"/>
    <property type="molecule type" value="Genomic_DNA"/>
</dbReference>
<evidence type="ECO:0000313" key="4">
    <source>
        <dbReference type="EMBL" id="QCO92377.1"/>
    </source>
</evidence>
<evidence type="ECO:0000313" key="2">
    <source>
        <dbReference type="EMBL" id="QCO92322.1"/>
    </source>
</evidence>
<evidence type="ECO:0000313" key="6">
    <source>
        <dbReference type="EMBL" id="QCO92657.1"/>
    </source>
</evidence>
<dbReference type="AlphaFoldDB" id="A0A4V1E8B7"/>
<organism evidence="4">
    <name type="scientific">Pseudomonas aeruginosa</name>
    <dbReference type="NCBI Taxonomy" id="287"/>
    <lineage>
        <taxon>Bacteria</taxon>
        <taxon>Pseudomonadati</taxon>
        <taxon>Pseudomonadota</taxon>
        <taxon>Gammaproteobacteria</taxon>
        <taxon>Pseudomonadales</taxon>
        <taxon>Pseudomonadaceae</taxon>
        <taxon>Pseudomonas</taxon>
    </lineage>
</organism>
<dbReference type="EMBL" id="MK509185">
    <property type="protein sequence ID" value="QCO92176.1"/>
    <property type="molecule type" value="Genomic_DNA"/>
</dbReference>
<evidence type="ECO:0000313" key="1">
    <source>
        <dbReference type="EMBL" id="QCO92176.1"/>
    </source>
</evidence>
<evidence type="ECO:0000313" key="7">
    <source>
        <dbReference type="EMBL" id="QCO92665.1"/>
    </source>
</evidence>
<dbReference type="EMBL" id="MK509244">
    <property type="protein sequence ID" value="QCO92377.1"/>
    <property type="molecule type" value="Genomic_DNA"/>
</dbReference>
<evidence type="ECO:0000313" key="8">
    <source>
        <dbReference type="EMBL" id="QCO92731.1"/>
    </source>
</evidence>
<protein>
    <submittedName>
        <fullName evidence="4 6">CdiI</fullName>
    </submittedName>
</protein>
<evidence type="ECO:0000313" key="5">
    <source>
        <dbReference type="EMBL" id="QCO92462.1"/>
    </source>
</evidence>
<reference evidence="4" key="1">
    <citation type="journal article" date="2019" name="J. Bacteriol.">
        <title>Diversity of Pseudomonas aeruginosa contact-dependent growth inhibition systems.</title>
        <authorList>
            <person name="Allen J.P."/>
            <person name="Hauser A.R."/>
        </authorList>
    </citation>
    <scope>NUCLEOTIDE SEQUENCE</scope>
    <source>
        <strain evidence="1">PABL004</strain>
        <strain evidence="2">PABL031</strain>
        <strain evidence="3">PABL035</strain>
        <strain evidence="4">PABL042</strain>
        <strain evidence="5">PABL058</strain>
        <strain evidence="6">PABL091</strain>
        <strain evidence="7">PABL092</strain>
        <strain evidence="8">PABL104</strain>
    </source>
</reference>
<proteinExistence type="predicted"/>